<evidence type="ECO:0000256" key="1">
    <source>
        <dbReference type="SAM" id="MobiDB-lite"/>
    </source>
</evidence>
<name>A0AAE0MQN7_9PEZI</name>
<feature type="compositionally biased region" description="Polar residues" evidence="1">
    <location>
        <begin position="181"/>
        <end position="195"/>
    </location>
</feature>
<dbReference type="Gene3D" id="3.30.160.20">
    <property type="match status" value="1"/>
</dbReference>
<sequence>MEVDKTNRHPNAVPVGAAIFDEPVSYLDLKAWIAEQEALPQPEPLTDIQRRAILDLKRSIVKTKHSFSIDEADWVSLLMRYQQAHQTEGCETEYNDNHQNQVGKVGFMCFVSLRVTRDWEPILFPSEANGLLQDETTGAGFVPQFTRKKDAKRYAAKSAIEWLMYQKYMPSDCQNVTFKTKSKPANHQNGQSKQTPRVPAAVPSAITPQQSPTAPVKSNGLANGNGVVSAPISIPATPSPPATGESESNNSSNGASLNPNAVSNTGNSLAPYLAKPPPAAQPTRRRGTDNLLDIDVHDNSISVQQRVAEMCRRLGMNMPQIKVEPIPDTQNMFRGWAIFPIEAGPVPEHVGRVESGLLKTPTKEMVAEQVLEFLFQLEQERIALCESFIADD</sequence>
<evidence type="ECO:0000313" key="3">
    <source>
        <dbReference type="Proteomes" id="UP001278500"/>
    </source>
</evidence>
<feature type="region of interest" description="Disordered" evidence="1">
    <location>
        <begin position="181"/>
        <end position="286"/>
    </location>
</feature>
<accession>A0AAE0MQN7</accession>
<gene>
    <name evidence="2" type="ORF">B0H65DRAFT_431596</name>
</gene>
<reference evidence="2" key="1">
    <citation type="journal article" date="2023" name="Mol. Phylogenet. Evol.">
        <title>Genome-scale phylogeny and comparative genomics of the fungal order Sordariales.</title>
        <authorList>
            <person name="Hensen N."/>
            <person name="Bonometti L."/>
            <person name="Westerberg I."/>
            <person name="Brannstrom I.O."/>
            <person name="Guillou S."/>
            <person name="Cros-Aarteil S."/>
            <person name="Calhoun S."/>
            <person name="Haridas S."/>
            <person name="Kuo A."/>
            <person name="Mondo S."/>
            <person name="Pangilinan J."/>
            <person name="Riley R."/>
            <person name="LaButti K."/>
            <person name="Andreopoulos B."/>
            <person name="Lipzen A."/>
            <person name="Chen C."/>
            <person name="Yan M."/>
            <person name="Daum C."/>
            <person name="Ng V."/>
            <person name="Clum A."/>
            <person name="Steindorff A."/>
            <person name="Ohm R.A."/>
            <person name="Martin F."/>
            <person name="Silar P."/>
            <person name="Natvig D.O."/>
            <person name="Lalanne C."/>
            <person name="Gautier V."/>
            <person name="Ament-Velasquez S.L."/>
            <person name="Kruys A."/>
            <person name="Hutchinson M.I."/>
            <person name="Powell A.J."/>
            <person name="Barry K."/>
            <person name="Miller A.N."/>
            <person name="Grigoriev I.V."/>
            <person name="Debuchy R."/>
            <person name="Gladieux P."/>
            <person name="Hiltunen Thoren M."/>
            <person name="Johannesson H."/>
        </authorList>
    </citation>
    <scope>NUCLEOTIDE SEQUENCE</scope>
    <source>
        <strain evidence="2">CBS 560.94</strain>
    </source>
</reference>
<feature type="compositionally biased region" description="Low complexity" evidence="1">
    <location>
        <begin position="229"/>
        <end position="261"/>
    </location>
</feature>
<comment type="caution">
    <text evidence="2">The sequence shown here is derived from an EMBL/GenBank/DDBJ whole genome shotgun (WGS) entry which is preliminary data.</text>
</comment>
<proteinExistence type="predicted"/>
<keyword evidence="3" id="KW-1185">Reference proteome</keyword>
<reference evidence="2" key="2">
    <citation type="submission" date="2023-06" db="EMBL/GenBank/DDBJ databases">
        <authorList>
            <consortium name="Lawrence Berkeley National Laboratory"/>
            <person name="Haridas S."/>
            <person name="Hensen N."/>
            <person name="Bonometti L."/>
            <person name="Westerberg I."/>
            <person name="Brannstrom I.O."/>
            <person name="Guillou S."/>
            <person name="Cros-Aarteil S."/>
            <person name="Calhoun S."/>
            <person name="Kuo A."/>
            <person name="Mondo S."/>
            <person name="Pangilinan J."/>
            <person name="Riley R."/>
            <person name="Labutti K."/>
            <person name="Andreopoulos B."/>
            <person name="Lipzen A."/>
            <person name="Chen C."/>
            <person name="Yanf M."/>
            <person name="Daum C."/>
            <person name="Ng V."/>
            <person name="Clum A."/>
            <person name="Steindorff A."/>
            <person name="Ohm R."/>
            <person name="Martin F."/>
            <person name="Silar P."/>
            <person name="Natvig D."/>
            <person name="Lalanne C."/>
            <person name="Gautier V."/>
            <person name="Ament-Velasquez S.L."/>
            <person name="Kruys A."/>
            <person name="Hutchinson M.I."/>
            <person name="Powell A.J."/>
            <person name="Barry K."/>
            <person name="Miller A.N."/>
            <person name="Grigoriev I.V."/>
            <person name="Debuchy R."/>
            <person name="Gladieux P."/>
            <person name="Thoren M.H."/>
            <person name="Johannesson H."/>
        </authorList>
    </citation>
    <scope>NUCLEOTIDE SEQUENCE</scope>
    <source>
        <strain evidence="2">CBS 560.94</strain>
    </source>
</reference>
<evidence type="ECO:0000313" key="2">
    <source>
        <dbReference type="EMBL" id="KAK3340338.1"/>
    </source>
</evidence>
<protein>
    <recommendedName>
        <fullName evidence="4">DRBM domain-containing protein</fullName>
    </recommendedName>
</protein>
<organism evidence="2 3">
    <name type="scientific">Neurospora tetraspora</name>
    <dbReference type="NCBI Taxonomy" id="94610"/>
    <lineage>
        <taxon>Eukaryota</taxon>
        <taxon>Fungi</taxon>
        <taxon>Dikarya</taxon>
        <taxon>Ascomycota</taxon>
        <taxon>Pezizomycotina</taxon>
        <taxon>Sordariomycetes</taxon>
        <taxon>Sordariomycetidae</taxon>
        <taxon>Sordariales</taxon>
        <taxon>Sordariaceae</taxon>
        <taxon>Neurospora</taxon>
    </lineage>
</organism>
<evidence type="ECO:0008006" key="4">
    <source>
        <dbReference type="Google" id="ProtNLM"/>
    </source>
</evidence>
<dbReference type="Proteomes" id="UP001278500">
    <property type="component" value="Unassembled WGS sequence"/>
</dbReference>
<dbReference type="EMBL" id="JAUEPP010000006">
    <property type="protein sequence ID" value="KAK3340338.1"/>
    <property type="molecule type" value="Genomic_DNA"/>
</dbReference>
<dbReference type="AlphaFoldDB" id="A0AAE0MQN7"/>
<dbReference type="RefSeq" id="XP_062679280.1">
    <property type="nucleotide sequence ID" value="XM_062824952.1"/>
</dbReference>
<dbReference type="GeneID" id="87862106"/>